<evidence type="ECO:0000313" key="2">
    <source>
        <dbReference type="Proteomes" id="UP000593561"/>
    </source>
</evidence>
<proteinExistence type="predicted"/>
<organism evidence="1 2">
    <name type="scientific">Gossypium davidsonii</name>
    <name type="common">Davidson's cotton</name>
    <name type="synonym">Gossypium klotzschianum subsp. davidsonii</name>
    <dbReference type="NCBI Taxonomy" id="34287"/>
    <lineage>
        <taxon>Eukaryota</taxon>
        <taxon>Viridiplantae</taxon>
        <taxon>Streptophyta</taxon>
        <taxon>Embryophyta</taxon>
        <taxon>Tracheophyta</taxon>
        <taxon>Spermatophyta</taxon>
        <taxon>Magnoliopsida</taxon>
        <taxon>eudicotyledons</taxon>
        <taxon>Gunneridae</taxon>
        <taxon>Pentapetalae</taxon>
        <taxon>rosids</taxon>
        <taxon>malvids</taxon>
        <taxon>Malvales</taxon>
        <taxon>Malvaceae</taxon>
        <taxon>Malvoideae</taxon>
        <taxon>Gossypium</taxon>
    </lineage>
</organism>
<comment type="caution">
    <text evidence="1">The sequence shown here is derived from an EMBL/GenBank/DDBJ whole genome shotgun (WGS) entry which is preliminary data.</text>
</comment>
<protein>
    <submittedName>
        <fullName evidence="1">Uncharacterized protein</fullName>
    </submittedName>
</protein>
<evidence type="ECO:0000313" key="1">
    <source>
        <dbReference type="EMBL" id="MBA0609661.1"/>
    </source>
</evidence>
<reference evidence="1 2" key="1">
    <citation type="journal article" date="2019" name="Genome Biol. Evol.">
        <title>Insights into the evolution of the New World diploid cottons (Gossypium, subgenus Houzingenia) based on genome sequencing.</title>
        <authorList>
            <person name="Grover C.E."/>
            <person name="Arick M.A. 2nd"/>
            <person name="Thrash A."/>
            <person name="Conover J.L."/>
            <person name="Sanders W.S."/>
            <person name="Peterson D.G."/>
            <person name="Frelichowski J.E."/>
            <person name="Scheffler J.A."/>
            <person name="Scheffler B.E."/>
            <person name="Wendel J.F."/>
        </authorList>
    </citation>
    <scope>NUCLEOTIDE SEQUENCE [LARGE SCALE GENOMIC DNA]</scope>
    <source>
        <strain evidence="1">27</strain>
        <tissue evidence="1">Leaf</tissue>
    </source>
</reference>
<sequence length="40" mass="4735">MYTTDDLFRLVDDSSTMTKLLQRFKQLKAMITEVPKLNLE</sequence>
<dbReference type="Proteomes" id="UP000593561">
    <property type="component" value="Unassembled WGS sequence"/>
</dbReference>
<gene>
    <name evidence="1" type="ORF">Godav_021677</name>
</gene>
<accession>A0A7J8R7C3</accession>
<name>A0A7J8R7C3_GOSDV</name>
<keyword evidence="2" id="KW-1185">Reference proteome</keyword>
<dbReference type="EMBL" id="JABFAC010000003">
    <property type="protein sequence ID" value="MBA0609661.1"/>
    <property type="molecule type" value="Genomic_DNA"/>
</dbReference>
<dbReference type="AlphaFoldDB" id="A0A7J8R7C3"/>